<sequence>MSNLVRSAAYAASQALSAQGLTVKRSHLSEVIAALLGYRTHAALTVEEADPNLDYHLDDAEVYVLNQPMGDARVGELGLAAAGIEPSVVTTACIDALKASAGNTSVYVGVADFYDSHARQALAEAIYDDDDVAGAMAESNATFPDEPEMDIECPETPDLWAAVGEWAIEADGDMTGEYDPEGDRMFNGDTLNCRGRLLYSKAGRAGLVLIEASGMAGADDSWRDLDREDELEYLQSLGSQQAP</sequence>
<name>A0A484Q263_9ZZZZ</name>
<protein>
    <submittedName>
        <fullName evidence="1">Uncharacterized protein</fullName>
    </submittedName>
</protein>
<gene>
    <name evidence="1" type="ORF">ANK1_4119</name>
    <name evidence="2" type="ORF">ANK2_4120</name>
</gene>
<dbReference type="EMBL" id="CAADIA010000006">
    <property type="protein sequence ID" value="VFR32273.1"/>
    <property type="molecule type" value="Genomic_DNA"/>
</dbReference>
<proteinExistence type="predicted"/>
<dbReference type="EMBL" id="CAADIF010000005">
    <property type="protein sequence ID" value="VFR61112.1"/>
    <property type="molecule type" value="Genomic_DNA"/>
</dbReference>
<accession>A0A484Q263</accession>
<dbReference type="AlphaFoldDB" id="A0A484Q263"/>
<reference evidence="1" key="1">
    <citation type="submission" date="2019-03" db="EMBL/GenBank/DDBJ databases">
        <authorList>
            <person name="Danneels B."/>
        </authorList>
    </citation>
    <scope>NUCLEOTIDE SEQUENCE</scope>
</reference>
<evidence type="ECO:0000313" key="2">
    <source>
        <dbReference type="EMBL" id="VFR61112.1"/>
    </source>
</evidence>
<organism evidence="1">
    <name type="scientific">plant metagenome</name>
    <dbReference type="NCBI Taxonomy" id="1297885"/>
    <lineage>
        <taxon>unclassified sequences</taxon>
        <taxon>metagenomes</taxon>
        <taxon>organismal metagenomes</taxon>
    </lineage>
</organism>
<evidence type="ECO:0000313" key="1">
    <source>
        <dbReference type="EMBL" id="VFR32273.1"/>
    </source>
</evidence>